<accession>A0A839H913</accession>
<name>A0A839H913_9GAMM</name>
<proteinExistence type="predicted"/>
<dbReference type="Pfam" id="PF09956">
    <property type="entry name" value="Phage_cement_2"/>
    <property type="match status" value="1"/>
</dbReference>
<dbReference type="InterPro" id="IPR011231">
    <property type="entry name" value="Phage_VT1-Sakai_H0018"/>
</dbReference>
<organism evidence="1 2">
    <name type="scientific">Thiospirillum jenense</name>
    <dbReference type="NCBI Taxonomy" id="1653858"/>
    <lineage>
        <taxon>Bacteria</taxon>
        <taxon>Pseudomonadati</taxon>
        <taxon>Pseudomonadota</taxon>
        <taxon>Gammaproteobacteria</taxon>
        <taxon>Chromatiales</taxon>
        <taxon>Chromatiaceae</taxon>
        <taxon>Thiospirillum</taxon>
    </lineage>
</organism>
<keyword evidence="2" id="KW-1185">Reference proteome</keyword>
<dbReference type="EMBL" id="JABVCQ010000007">
    <property type="protein sequence ID" value="MBB1125561.1"/>
    <property type="molecule type" value="Genomic_DNA"/>
</dbReference>
<sequence length="123" mass="12310">MAFDMTTFNVTRVAGVDLSSAQYHCVKQNTSGAAVLCNTAGESVFGILLNDPLNNQSAAIAVTGVAKVVAGGAIAIGNLLSVNAQGRLIVATAGKKIIGEAMSSATDDGQMLSVLLRNGAASA</sequence>
<dbReference type="AlphaFoldDB" id="A0A839H913"/>
<protein>
    <submittedName>
        <fullName evidence="1">DUF2190 family protein</fullName>
    </submittedName>
</protein>
<reference evidence="1 2" key="1">
    <citation type="journal article" date="2020" name="Arch. Microbiol.">
        <title>The genome sequence of the giant phototrophic gammaproteobacterium Thiospirillum jenense gives insight into its physiological properties and phylogenetic relationships.</title>
        <authorList>
            <person name="Imhoff J.F."/>
            <person name="Meyer T.E."/>
            <person name="Kyndt J.A."/>
        </authorList>
    </citation>
    <scope>NUCLEOTIDE SEQUENCE [LARGE SCALE GENOMIC DNA]</scope>
    <source>
        <strain evidence="1 2">DSM 216</strain>
    </source>
</reference>
<evidence type="ECO:0000313" key="1">
    <source>
        <dbReference type="EMBL" id="MBB1125561.1"/>
    </source>
</evidence>
<comment type="caution">
    <text evidence="1">The sequence shown here is derived from an EMBL/GenBank/DDBJ whole genome shotgun (WGS) entry which is preliminary data.</text>
</comment>
<dbReference type="Proteomes" id="UP000548632">
    <property type="component" value="Unassembled WGS sequence"/>
</dbReference>
<evidence type="ECO:0000313" key="2">
    <source>
        <dbReference type="Proteomes" id="UP000548632"/>
    </source>
</evidence>
<gene>
    <name evidence="1" type="ORF">HUK38_04855</name>
</gene>